<dbReference type="Gene3D" id="2.40.10.120">
    <property type="match status" value="1"/>
</dbReference>
<dbReference type="SUPFAM" id="SSF50494">
    <property type="entry name" value="Trypsin-like serine proteases"/>
    <property type="match status" value="1"/>
</dbReference>
<dbReference type="GO" id="GO:0006508">
    <property type="term" value="P:proteolysis"/>
    <property type="evidence" value="ECO:0007669"/>
    <property type="project" value="UniProtKB-KW"/>
</dbReference>
<gene>
    <name evidence="1" type="ORF">VB854_21885</name>
</gene>
<dbReference type="Proteomes" id="UP001301728">
    <property type="component" value="Unassembled WGS sequence"/>
</dbReference>
<dbReference type="GO" id="GO:0008233">
    <property type="term" value="F:peptidase activity"/>
    <property type="evidence" value="ECO:0007669"/>
    <property type="project" value="UniProtKB-KW"/>
</dbReference>
<comment type="caution">
    <text evidence="1">The sequence shown here is derived from an EMBL/GenBank/DDBJ whole genome shotgun (WGS) entry which is preliminary data.</text>
</comment>
<organism evidence="1 2">
    <name type="scientific">Limnoraphis robusta CCNP1315</name>
    <dbReference type="NCBI Taxonomy" id="3110306"/>
    <lineage>
        <taxon>Bacteria</taxon>
        <taxon>Bacillati</taxon>
        <taxon>Cyanobacteriota</taxon>
        <taxon>Cyanophyceae</taxon>
        <taxon>Oscillatoriophycideae</taxon>
        <taxon>Oscillatoriales</taxon>
        <taxon>Sirenicapillariaceae</taxon>
        <taxon>Limnoraphis</taxon>
    </lineage>
</organism>
<keyword evidence="1" id="KW-0378">Hydrolase</keyword>
<dbReference type="Pfam" id="PF13365">
    <property type="entry name" value="Trypsin_2"/>
    <property type="match status" value="1"/>
</dbReference>
<evidence type="ECO:0000313" key="2">
    <source>
        <dbReference type="Proteomes" id="UP001301728"/>
    </source>
</evidence>
<keyword evidence="1" id="KW-0645">Protease</keyword>
<keyword evidence="2" id="KW-1185">Reference proteome</keyword>
<accession>A0ABU5U628</accession>
<proteinExistence type="predicted"/>
<dbReference type="InterPro" id="IPR009003">
    <property type="entry name" value="Peptidase_S1_PA"/>
</dbReference>
<evidence type="ECO:0000313" key="1">
    <source>
        <dbReference type="EMBL" id="MEA5521593.1"/>
    </source>
</evidence>
<name>A0ABU5U628_9CYAN</name>
<reference evidence="1 2" key="1">
    <citation type="submission" date="2023-12" db="EMBL/GenBank/DDBJ databases">
        <title>Baltic Sea Cyanobacteria.</title>
        <authorList>
            <person name="Delbaje E."/>
            <person name="Fewer D.P."/>
            <person name="Shishido T.K."/>
        </authorList>
    </citation>
    <scope>NUCLEOTIDE SEQUENCE [LARGE SCALE GENOMIC DNA]</scope>
    <source>
        <strain evidence="1 2">CCNP 1315</strain>
    </source>
</reference>
<dbReference type="EMBL" id="JAYGHT010000135">
    <property type="protein sequence ID" value="MEA5521593.1"/>
    <property type="molecule type" value="Genomic_DNA"/>
</dbReference>
<dbReference type="RefSeq" id="WP_323220014.1">
    <property type="nucleotide sequence ID" value="NZ_JAYGHT010000135.1"/>
</dbReference>
<protein>
    <submittedName>
        <fullName evidence="1">Serine protease</fullName>
    </submittedName>
</protein>
<sequence>MASALELAVVRVFKSGGDIAGSGFLVSPHYILTCAHVVAFTTERISSKQEEKPTQIIEIDFPVLEIGKKLKTEIAFWFPLKSDENIQDIAVLKLLNPDQLPERSEPINLILTRNESLWGHRFRALGFPEKGSNGEWATGELRGGVGKGRIQVEDTKETGIRLEKGFSGTAIWDEQLQGVVGMAVTQDYERPEAKVAFITPTDLLLQVGDLKKVCQVNERIQKAIAPILSVLVVEHQNKFIFFTILQIQIKLCLTQLKIGKNELSPVLT</sequence>